<protein>
    <submittedName>
        <fullName evidence="1">Uncharacterized protein</fullName>
    </submittedName>
</protein>
<name>A0ABT0TBP4_9CORY</name>
<organism evidence="1 2">
    <name type="scientific">Corynebacterium intestinale</name>
    <dbReference type="NCBI Taxonomy" id="2943492"/>
    <lineage>
        <taxon>Bacteria</taxon>
        <taxon>Bacillati</taxon>
        <taxon>Actinomycetota</taxon>
        <taxon>Actinomycetes</taxon>
        <taxon>Mycobacteriales</taxon>
        <taxon>Corynebacteriaceae</taxon>
        <taxon>Corynebacterium</taxon>
    </lineage>
</organism>
<keyword evidence="2" id="KW-1185">Reference proteome</keyword>
<accession>A0ABT0TBP4</accession>
<gene>
    <name evidence="1" type="ORF">M5J06_07405</name>
</gene>
<evidence type="ECO:0000313" key="1">
    <source>
        <dbReference type="EMBL" id="MCL8493953.1"/>
    </source>
</evidence>
<evidence type="ECO:0000313" key="2">
    <source>
        <dbReference type="Proteomes" id="UP001203579"/>
    </source>
</evidence>
<proteinExistence type="predicted"/>
<dbReference type="EMBL" id="JAMKFF010000005">
    <property type="protein sequence ID" value="MCL8493953.1"/>
    <property type="molecule type" value="Genomic_DNA"/>
</dbReference>
<sequence length="108" mass="12621">MEIIWATRGKHWGHKFLLDGGYKDPLPPYLEAFSGFENSRRVFERCNGHLALRFPDPEERHDESGRLIYHDLVISGHAITDAHSYDEACSFMWPLIADEYNKLWDAEN</sequence>
<dbReference type="RefSeq" id="WP_193634721.1">
    <property type="nucleotide sequence ID" value="NZ_JAMFTR010000005.1"/>
</dbReference>
<dbReference type="Proteomes" id="UP001203579">
    <property type="component" value="Unassembled WGS sequence"/>
</dbReference>
<comment type="caution">
    <text evidence="1">The sequence shown here is derived from an EMBL/GenBank/DDBJ whole genome shotgun (WGS) entry which is preliminary data.</text>
</comment>
<reference evidence="1 2" key="1">
    <citation type="submission" date="2022-05" db="EMBL/GenBank/DDBJ databases">
        <title>Corynebacterium sp. B5-R-101 sp. nov., isolated from human feces.</title>
        <authorList>
            <person name="Shamsuzzaman M."/>
            <person name="Dahal R.H."/>
        </authorList>
    </citation>
    <scope>NUCLEOTIDE SEQUENCE [LARGE SCALE GENOMIC DNA]</scope>
    <source>
        <strain evidence="1 2">B5-R-101</strain>
    </source>
</reference>